<accession>A0ABQ2YVI8</accession>
<keyword evidence="3" id="KW-1185">Reference proteome</keyword>
<evidence type="ECO:0000313" key="2">
    <source>
        <dbReference type="EMBL" id="GGX96063.1"/>
    </source>
</evidence>
<dbReference type="EMBL" id="BMUT01000010">
    <property type="protein sequence ID" value="GGX96063.1"/>
    <property type="molecule type" value="Genomic_DNA"/>
</dbReference>
<organism evidence="2 3">
    <name type="scientific">Streptomyces hiroshimensis</name>
    <dbReference type="NCBI Taxonomy" id="66424"/>
    <lineage>
        <taxon>Bacteria</taxon>
        <taxon>Bacillati</taxon>
        <taxon>Actinomycetota</taxon>
        <taxon>Actinomycetes</taxon>
        <taxon>Kitasatosporales</taxon>
        <taxon>Streptomycetaceae</taxon>
        <taxon>Streptomyces</taxon>
    </lineage>
</organism>
<feature type="compositionally biased region" description="Low complexity" evidence="1">
    <location>
        <begin position="10"/>
        <end position="21"/>
    </location>
</feature>
<comment type="caution">
    <text evidence="2">The sequence shown here is derived from an EMBL/GenBank/DDBJ whole genome shotgun (WGS) entry which is preliminary data.</text>
</comment>
<evidence type="ECO:0000256" key="1">
    <source>
        <dbReference type="SAM" id="MobiDB-lite"/>
    </source>
</evidence>
<proteinExistence type="predicted"/>
<evidence type="ECO:0000313" key="3">
    <source>
        <dbReference type="Proteomes" id="UP000659223"/>
    </source>
</evidence>
<sequence>MSTETSDPGITHTRSTHISSTARVTAHTATESRKPLPAIIHLALHGHHTLYARRYFKA</sequence>
<reference evidence="3" key="1">
    <citation type="journal article" date="2019" name="Int. J. Syst. Evol. Microbiol.">
        <title>The Global Catalogue of Microorganisms (GCM) 10K type strain sequencing project: providing services to taxonomists for standard genome sequencing and annotation.</title>
        <authorList>
            <consortium name="The Broad Institute Genomics Platform"/>
            <consortium name="The Broad Institute Genome Sequencing Center for Infectious Disease"/>
            <person name="Wu L."/>
            <person name="Ma J."/>
        </authorList>
    </citation>
    <scope>NUCLEOTIDE SEQUENCE [LARGE SCALE GENOMIC DNA]</scope>
    <source>
        <strain evidence="3">JCM 4586</strain>
    </source>
</reference>
<feature type="region of interest" description="Disordered" evidence="1">
    <location>
        <begin position="1"/>
        <end position="32"/>
    </location>
</feature>
<dbReference type="Proteomes" id="UP000659223">
    <property type="component" value="Unassembled WGS sequence"/>
</dbReference>
<gene>
    <name evidence="2" type="ORF">GCM10010324_47800</name>
</gene>
<protein>
    <submittedName>
        <fullName evidence="2">Uncharacterized protein</fullName>
    </submittedName>
</protein>
<name>A0ABQ2YVI8_9ACTN</name>